<dbReference type="AlphaFoldDB" id="A0A8S0WRI1"/>
<dbReference type="Proteomes" id="UP000467700">
    <property type="component" value="Unassembled WGS sequence"/>
</dbReference>
<proteinExistence type="predicted"/>
<name>A0A8S0WRI1_CYCAE</name>
<evidence type="ECO:0000313" key="1">
    <source>
        <dbReference type="EMBL" id="CAA7263672.1"/>
    </source>
</evidence>
<dbReference type="EMBL" id="CACVBS010000040">
    <property type="protein sequence ID" value="CAA7263672.1"/>
    <property type="molecule type" value="Genomic_DNA"/>
</dbReference>
<comment type="caution">
    <text evidence="1">The sequence shown here is derived from an EMBL/GenBank/DDBJ whole genome shotgun (WGS) entry which is preliminary data.</text>
</comment>
<protein>
    <submittedName>
        <fullName evidence="1">Uncharacterized protein</fullName>
    </submittedName>
</protein>
<organism evidence="1 2">
    <name type="scientific">Cyclocybe aegerita</name>
    <name type="common">Black poplar mushroom</name>
    <name type="synonym">Agrocybe aegerita</name>
    <dbReference type="NCBI Taxonomy" id="1973307"/>
    <lineage>
        <taxon>Eukaryota</taxon>
        <taxon>Fungi</taxon>
        <taxon>Dikarya</taxon>
        <taxon>Basidiomycota</taxon>
        <taxon>Agaricomycotina</taxon>
        <taxon>Agaricomycetes</taxon>
        <taxon>Agaricomycetidae</taxon>
        <taxon>Agaricales</taxon>
        <taxon>Agaricineae</taxon>
        <taxon>Bolbitiaceae</taxon>
        <taxon>Cyclocybe</taxon>
    </lineage>
</organism>
<reference evidence="1 2" key="1">
    <citation type="submission" date="2020-01" db="EMBL/GenBank/DDBJ databases">
        <authorList>
            <person name="Gupta K D."/>
        </authorList>
    </citation>
    <scope>NUCLEOTIDE SEQUENCE [LARGE SCALE GENOMIC DNA]</scope>
</reference>
<dbReference type="OrthoDB" id="3052721at2759"/>
<evidence type="ECO:0000313" key="2">
    <source>
        <dbReference type="Proteomes" id="UP000467700"/>
    </source>
</evidence>
<gene>
    <name evidence="1" type="ORF">AAE3_LOCUS5920</name>
</gene>
<keyword evidence="2" id="KW-1185">Reference proteome</keyword>
<sequence>MEKLATAWLHKDIHRLDMQQHCAQATLHDTHMDLQSKKVWVLKKQGVYTPHARRLARELLKAGCASEHVVNAMVACTHAFGMKVCHKMSAHTVLHACDKGGYFGLMQLGREIMQAEGFRESSNGTTHQKITYESHHVTILAPTYKLGVDDTDKLTWSHQVRFIDLEPALDHTAKTQFEGTKNLASRIVSAYSNSPLSQRDGTKMETNDWIQKEEFQNMDHASDGKKKLRFCQEWKEEVIHKDLGEKVLEEMDLSASLRKAKFLTLGESEHMLLVSLIFAGCGGHKDLNAFKYGVVRMNITWELKKRPPPVLLANNANNAVIQLGQEADSAAIQHAVDSSTHSGVKLASLAGSLFNHKKVHGLKMFRKFPDTSNTRYQSHSYAAAELITFLDLYIELVKDAHDAKKKAEFNHLEKTIAKGLEDPSTLAELAAMALSALVALLSLTTKPEFNEIIANHS</sequence>
<accession>A0A8S0WRI1</accession>